<keyword evidence="4" id="KW-1185">Reference proteome</keyword>
<sequence length="280" mass="31644">MDWWYVRAYPGHPDLMDPATRVLVPWLAGLAAEESAPKWFFTRYWDMTGHHLRLRIQCSEEGADRIHGRLPELVALMDSLGRPVVTERLVPGSVPQGLPAGRRVRCCLYAPELAKYGGIRGVSRAEELFTASSSWYSEDDLAALDPLRERAALAVTYMDSLVRAALPAEHRQEFWAAHRRQWGRQLRTAVPGRDELRALLTRRAADVNTGTTVPERLRRGVEEHVDHVVLTLNRAAADGNPVDRQVLLLHYLHMDLNRWGFVPAEESLLGIVAAARRHSN</sequence>
<evidence type="ECO:0000313" key="2">
    <source>
        <dbReference type="EMBL" id="GGU59959.1"/>
    </source>
</evidence>
<organism evidence="3 4">
    <name type="scientific">Kitasatospora aureofaciens</name>
    <name type="common">Streptomyces aureofaciens</name>
    <dbReference type="NCBI Taxonomy" id="1894"/>
    <lineage>
        <taxon>Bacteria</taxon>
        <taxon>Bacillati</taxon>
        <taxon>Actinomycetota</taxon>
        <taxon>Actinomycetes</taxon>
        <taxon>Kitasatosporales</taxon>
        <taxon>Streptomycetaceae</taxon>
        <taxon>Kitasatospora</taxon>
    </lineage>
</organism>
<reference evidence="3" key="4">
    <citation type="submission" date="2016-08" db="EMBL/GenBank/DDBJ databases">
        <title>Sequencing, Assembly and Comparative Genomics of S. aureofaciens ATCC 10762.</title>
        <authorList>
            <person name="Gradnigo J.S."/>
            <person name="Johnson N."/>
            <person name="Somerville G.A."/>
        </authorList>
    </citation>
    <scope>NUCLEOTIDE SEQUENCE [LARGE SCALE GENOMIC DNA]</scope>
    <source>
        <strain evidence="3">ATCC 10762</strain>
    </source>
</reference>
<dbReference type="KEGG" id="kau:B6264_17995"/>
<proteinExistence type="predicted"/>
<reference evidence="4" key="3">
    <citation type="submission" date="2016-08" db="EMBL/GenBank/DDBJ databases">
        <title>Sequencing, assembly and comparative genomics of S. aureofaciens ATCC 10762.</title>
        <authorList>
            <person name="Gradnigo J.S."/>
            <person name="Johnson N."/>
            <person name="Somerville G.A."/>
        </authorList>
    </citation>
    <scope>NUCLEOTIDE SEQUENCE [LARGE SCALE GENOMIC DNA]</scope>
    <source>
        <strain evidence="4">ATCC 10762 / DSM 40127 / CCM 3239 / JCM 4008 / LMG 5968 / NBRC 12843 / NCIMB 8234 / A-377</strain>
    </source>
</reference>
<dbReference type="Proteomes" id="UP000610124">
    <property type="component" value="Unassembled WGS sequence"/>
</dbReference>
<dbReference type="EMBL" id="BMUB01000002">
    <property type="protein sequence ID" value="GGU59959.1"/>
    <property type="molecule type" value="Genomic_DNA"/>
</dbReference>
<accession>A0A8H9LIQ6</accession>
<evidence type="ECO:0000313" key="4">
    <source>
        <dbReference type="Proteomes" id="UP000037395"/>
    </source>
</evidence>
<dbReference type="Proteomes" id="UP000037395">
    <property type="component" value="Unassembled WGS sequence"/>
</dbReference>
<reference evidence="2" key="1">
    <citation type="journal article" date="2014" name="Int. J. Syst. Evol. Microbiol.">
        <title>Complete genome sequence of Corynebacterium casei LMG S-19264T (=DSM 44701T), isolated from a smear-ripened cheese.</title>
        <authorList>
            <consortium name="US DOE Joint Genome Institute (JGI-PGF)"/>
            <person name="Walter F."/>
            <person name="Albersmeier A."/>
            <person name="Kalinowski J."/>
            <person name="Ruckert C."/>
        </authorList>
    </citation>
    <scope>NUCLEOTIDE SEQUENCE</scope>
    <source>
        <strain evidence="2">JCM 4434</strain>
    </source>
</reference>
<dbReference type="Pfam" id="PF14028">
    <property type="entry name" value="Lant_dehydr_C"/>
    <property type="match status" value="1"/>
</dbReference>
<dbReference type="RefSeq" id="WP_030288761.1">
    <property type="nucleotide sequence ID" value="NZ_BMUB01000002.1"/>
</dbReference>
<dbReference type="NCBIfam" id="TIGR03891">
    <property type="entry name" value="thiopep_ocin"/>
    <property type="match status" value="1"/>
</dbReference>
<evidence type="ECO:0000313" key="3">
    <source>
        <dbReference type="EMBL" id="OEV33443.1"/>
    </source>
</evidence>
<dbReference type="EMBL" id="JPRF03000065">
    <property type="protein sequence ID" value="OEV33443.1"/>
    <property type="molecule type" value="Genomic_DNA"/>
</dbReference>
<dbReference type="AlphaFoldDB" id="A0A1E7MYY5"/>
<protein>
    <recommendedName>
        <fullName evidence="1">Thiopeptide-type bacteriocin biosynthesis domain-containing protein</fullName>
    </recommendedName>
</protein>
<accession>A0A1E7MYY5</accession>
<reference evidence="3 4" key="2">
    <citation type="submission" date="2014-07" db="EMBL/GenBank/DDBJ databases">
        <authorList>
            <person name="Zhang J.E."/>
            <person name="Yang H."/>
            <person name="Guo J."/>
            <person name="Deng Z."/>
            <person name="Luo H."/>
            <person name="Luo M."/>
            <person name="Zhao B."/>
        </authorList>
    </citation>
    <scope>NUCLEOTIDE SEQUENCE [LARGE SCALE GENOMIC DNA]</scope>
    <source>
        <strain evidence="3">ATCC 10762</strain>
        <strain evidence="4">ATCC 10762 / DSM 40127 / CCM 3239 / JCM 4008 / LMG 5968 / NBRC 12843 / NCIMB 8234 / A-377</strain>
    </source>
</reference>
<comment type="caution">
    <text evidence="3">The sequence shown here is derived from an EMBL/GenBank/DDBJ whole genome shotgun (WGS) entry which is preliminary data.</text>
</comment>
<dbReference type="GeneID" id="97483977"/>
<reference evidence="2" key="5">
    <citation type="submission" date="2020-09" db="EMBL/GenBank/DDBJ databases">
        <authorList>
            <person name="Sun Q."/>
            <person name="Ohkuma M."/>
        </authorList>
    </citation>
    <scope>NUCLEOTIDE SEQUENCE</scope>
    <source>
        <strain evidence="2">JCM 4434</strain>
    </source>
</reference>
<dbReference type="OrthoDB" id="1273722at2"/>
<evidence type="ECO:0000259" key="1">
    <source>
        <dbReference type="Pfam" id="PF14028"/>
    </source>
</evidence>
<name>A0A1E7MYY5_KITAU</name>
<dbReference type="InterPro" id="IPR023809">
    <property type="entry name" value="Thiopep_bacteriocin_synth_dom"/>
</dbReference>
<gene>
    <name evidence="2" type="ORF">GCM10010502_08000</name>
    <name evidence="3" type="ORF">HS99_0012770</name>
</gene>
<feature type="domain" description="Thiopeptide-type bacteriocin biosynthesis" evidence="1">
    <location>
        <begin position="3"/>
        <end position="269"/>
    </location>
</feature>